<gene>
    <name evidence="2" type="ORF">L596_000341</name>
</gene>
<accession>A0A4V6I724</accession>
<evidence type="ECO:0000256" key="1">
    <source>
        <dbReference type="SAM" id="SignalP"/>
    </source>
</evidence>
<organism evidence="2 3">
    <name type="scientific">Steinernema carpocapsae</name>
    <name type="common">Entomopathogenic nematode</name>
    <dbReference type="NCBI Taxonomy" id="34508"/>
    <lineage>
        <taxon>Eukaryota</taxon>
        <taxon>Metazoa</taxon>
        <taxon>Ecdysozoa</taxon>
        <taxon>Nematoda</taxon>
        <taxon>Chromadorea</taxon>
        <taxon>Rhabditida</taxon>
        <taxon>Tylenchina</taxon>
        <taxon>Panagrolaimomorpha</taxon>
        <taxon>Strongyloidoidea</taxon>
        <taxon>Steinernematidae</taxon>
        <taxon>Steinernema</taxon>
    </lineage>
</organism>
<keyword evidence="3" id="KW-1185">Reference proteome</keyword>
<name>A0A4V6I724_STECR</name>
<protein>
    <submittedName>
        <fullName evidence="2">Uncharacterized protein</fullName>
    </submittedName>
</protein>
<sequence length="99" mass="11057">MKTIFVLLLPILILSCSNFERGFLTRVFNDGHEAWIFVVYPSTKNKAVGDGGKRANTSAAATVTCARSIRQLMSGNFVTDGRVWIVFLFSCRALCSRHR</sequence>
<dbReference type="AlphaFoldDB" id="A0A4V6I724"/>
<dbReference type="EMBL" id="CM016762">
    <property type="protein sequence ID" value="TMS32513.1"/>
    <property type="molecule type" value="Genomic_DNA"/>
</dbReference>
<proteinExistence type="predicted"/>
<evidence type="ECO:0000313" key="3">
    <source>
        <dbReference type="Proteomes" id="UP000298663"/>
    </source>
</evidence>
<dbReference type="Proteomes" id="UP000298663">
    <property type="component" value="Chromosome X"/>
</dbReference>
<reference evidence="2 3" key="1">
    <citation type="journal article" date="2015" name="Genome Biol.">
        <title>Comparative genomics of Steinernema reveals deeply conserved gene regulatory networks.</title>
        <authorList>
            <person name="Dillman A.R."/>
            <person name="Macchietto M."/>
            <person name="Porter C.F."/>
            <person name="Rogers A."/>
            <person name="Williams B."/>
            <person name="Antoshechkin I."/>
            <person name="Lee M.M."/>
            <person name="Goodwin Z."/>
            <person name="Lu X."/>
            <person name="Lewis E.E."/>
            <person name="Goodrich-Blair H."/>
            <person name="Stock S.P."/>
            <person name="Adams B.J."/>
            <person name="Sternberg P.W."/>
            <person name="Mortazavi A."/>
        </authorList>
    </citation>
    <scope>NUCLEOTIDE SEQUENCE [LARGE SCALE GENOMIC DNA]</scope>
    <source>
        <strain evidence="2 3">ALL</strain>
    </source>
</reference>
<reference evidence="2 3" key="2">
    <citation type="journal article" date="2019" name="G3 (Bethesda)">
        <title>Hybrid Assembly of the Genome of the Entomopathogenic Nematode Steinernema carpocapsae Identifies the X-Chromosome.</title>
        <authorList>
            <person name="Serra L."/>
            <person name="Macchietto M."/>
            <person name="Macias-Munoz A."/>
            <person name="McGill C.J."/>
            <person name="Rodriguez I.M."/>
            <person name="Rodriguez B."/>
            <person name="Murad R."/>
            <person name="Mortazavi A."/>
        </authorList>
    </citation>
    <scope>NUCLEOTIDE SEQUENCE [LARGE SCALE GENOMIC DNA]</scope>
    <source>
        <strain evidence="2 3">ALL</strain>
    </source>
</reference>
<feature type="signal peptide" evidence="1">
    <location>
        <begin position="1"/>
        <end position="19"/>
    </location>
</feature>
<dbReference type="EMBL" id="AZBU02000001">
    <property type="protein sequence ID" value="TMS32513.1"/>
    <property type="molecule type" value="Genomic_DNA"/>
</dbReference>
<dbReference type="PROSITE" id="PS51257">
    <property type="entry name" value="PROKAR_LIPOPROTEIN"/>
    <property type="match status" value="1"/>
</dbReference>
<feature type="chain" id="PRO_5020302517" evidence="1">
    <location>
        <begin position="20"/>
        <end position="99"/>
    </location>
</feature>
<comment type="caution">
    <text evidence="2">The sequence shown here is derived from an EMBL/GenBank/DDBJ whole genome shotgun (WGS) entry which is preliminary data.</text>
</comment>
<keyword evidence="1" id="KW-0732">Signal</keyword>
<evidence type="ECO:0000313" key="2">
    <source>
        <dbReference type="EMBL" id="TMS32513.1"/>
    </source>
</evidence>